<dbReference type="AlphaFoldDB" id="X1K167"/>
<feature type="non-terminal residue" evidence="1">
    <location>
        <position position="1"/>
    </location>
</feature>
<proteinExistence type="predicted"/>
<organism evidence="1">
    <name type="scientific">marine sediment metagenome</name>
    <dbReference type="NCBI Taxonomy" id="412755"/>
    <lineage>
        <taxon>unclassified sequences</taxon>
        <taxon>metagenomes</taxon>
        <taxon>ecological metagenomes</taxon>
    </lineage>
</organism>
<comment type="caution">
    <text evidence="1">The sequence shown here is derived from an EMBL/GenBank/DDBJ whole genome shotgun (WGS) entry which is preliminary data.</text>
</comment>
<evidence type="ECO:0000313" key="1">
    <source>
        <dbReference type="EMBL" id="GAH75838.1"/>
    </source>
</evidence>
<dbReference type="EMBL" id="BARU01026349">
    <property type="protein sequence ID" value="GAH75838.1"/>
    <property type="molecule type" value="Genomic_DNA"/>
</dbReference>
<reference evidence="1" key="1">
    <citation type="journal article" date="2014" name="Front. Microbiol.">
        <title>High frequency of phylogenetically diverse reductive dehalogenase-homologous genes in deep subseafloor sedimentary metagenomes.</title>
        <authorList>
            <person name="Kawai M."/>
            <person name="Futagami T."/>
            <person name="Toyoda A."/>
            <person name="Takaki Y."/>
            <person name="Nishi S."/>
            <person name="Hori S."/>
            <person name="Arai W."/>
            <person name="Tsubouchi T."/>
            <person name="Morono Y."/>
            <person name="Uchiyama I."/>
            <person name="Ito T."/>
            <person name="Fujiyama A."/>
            <person name="Inagaki F."/>
            <person name="Takami H."/>
        </authorList>
    </citation>
    <scope>NUCLEOTIDE SEQUENCE</scope>
    <source>
        <strain evidence="1">Expedition CK06-06</strain>
    </source>
</reference>
<name>X1K167_9ZZZZ</name>
<gene>
    <name evidence="1" type="ORF">S03H2_42339</name>
</gene>
<accession>X1K167</accession>
<sequence>QPTAPELQEWLKQVTQAHLCQYYGQDLIMKDYNLGQKWVPMEKAIRELRARH</sequence>
<protein>
    <submittedName>
        <fullName evidence="1">Uncharacterized protein</fullName>
    </submittedName>
</protein>